<reference evidence="4 5" key="1">
    <citation type="submission" date="2020-08" db="EMBL/GenBank/DDBJ databases">
        <title>Sequencing the genomes of 1000 actinobacteria strains.</title>
        <authorList>
            <person name="Klenk H.-P."/>
        </authorList>
    </citation>
    <scope>NUCLEOTIDE SEQUENCE [LARGE SCALE GENOMIC DNA]</scope>
    <source>
        <strain evidence="4 5">DSM 45823</strain>
    </source>
</reference>
<evidence type="ECO:0000256" key="1">
    <source>
        <dbReference type="ARBA" id="ARBA00022729"/>
    </source>
</evidence>
<dbReference type="PANTHER" id="PTHR30290">
    <property type="entry name" value="PERIPLASMIC BINDING COMPONENT OF ABC TRANSPORTER"/>
    <property type="match status" value="1"/>
</dbReference>
<dbReference type="PIRSF" id="PIRSF002741">
    <property type="entry name" value="MppA"/>
    <property type="match status" value="1"/>
</dbReference>
<dbReference type="InterPro" id="IPR030678">
    <property type="entry name" value="Peptide/Ni-bd"/>
</dbReference>
<feature type="domain" description="Solute-binding protein family 5" evidence="3">
    <location>
        <begin position="74"/>
        <end position="418"/>
    </location>
</feature>
<dbReference type="Gene3D" id="3.40.190.10">
    <property type="entry name" value="Periplasmic binding protein-like II"/>
    <property type="match status" value="1"/>
</dbReference>
<dbReference type="AlphaFoldDB" id="A0A7W3MTE6"/>
<accession>A0A7W3MTE6</accession>
<dbReference type="Pfam" id="PF00496">
    <property type="entry name" value="SBP_bac_5"/>
    <property type="match status" value="1"/>
</dbReference>
<evidence type="ECO:0000256" key="2">
    <source>
        <dbReference type="SAM" id="MobiDB-lite"/>
    </source>
</evidence>
<dbReference type="RefSeq" id="WP_182703823.1">
    <property type="nucleotide sequence ID" value="NZ_JACJII010000001.1"/>
</dbReference>
<keyword evidence="1" id="KW-0732">Signal</keyword>
<evidence type="ECO:0000313" key="4">
    <source>
        <dbReference type="EMBL" id="MBA9001566.1"/>
    </source>
</evidence>
<protein>
    <submittedName>
        <fullName evidence="4">ABC-type transport system substrate-binding protein</fullName>
    </submittedName>
</protein>
<organism evidence="4 5">
    <name type="scientific">Thermomonospora cellulosilytica</name>
    <dbReference type="NCBI Taxonomy" id="1411118"/>
    <lineage>
        <taxon>Bacteria</taxon>
        <taxon>Bacillati</taxon>
        <taxon>Actinomycetota</taxon>
        <taxon>Actinomycetes</taxon>
        <taxon>Streptosporangiales</taxon>
        <taxon>Thermomonosporaceae</taxon>
        <taxon>Thermomonospora</taxon>
    </lineage>
</organism>
<name>A0A7W3MTE6_9ACTN</name>
<dbReference type="InterPro" id="IPR000914">
    <property type="entry name" value="SBP_5_dom"/>
</dbReference>
<proteinExistence type="predicted"/>
<feature type="region of interest" description="Disordered" evidence="2">
    <location>
        <begin position="1"/>
        <end position="25"/>
    </location>
</feature>
<dbReference type="SUPFAM" id="SSF53850">
    <property type="entry name" value="Periplasmic binding protein-like II"/>
    <property type="match status" value="1"/>
</dbReference>
<dbReference type="GO" id="GO:0043190">
    <property type="term" value="C:ATP-binding cassette (ABC) transporter complex"/>
    <property type="evidence" value="ECO:0007669"/>
    <property type="project" value="InterPro"/>
</dbReference>
<evidence type="ECO:0000259" key="3">
    <source>
        <dbReference type="Pfam" id="PF00496"/>
    </source>
</evidence>
<dbReference type="PANTHER" id="PTHR30290:SF38">
    <property type="entry name" value="D,D-DIPEPTIDE-BINDING PERIPLASMIC PROTEIN DDPA-RELATED"/>
    <property type="match status" value="1"/>
</dbReference>
<dbReference type="Proteomes" id="UP000539313">
    <property type="component" value="Unassembled WGS sequence"/>
</dbReference>
<dbReference type="GO" id="GO:0042597">
    <property type="term" value="C:periplasmic space"/>
    <property type="evidence" value="ECO:0007669"/>
    <property type="project" value="UniProtKB-ARBA"/>
</dbReference>
<dbReference type="GO" id="GO:0015833">
    <property type="term" value="P:peptide transport"/>
    <property type="evidence" value="ECO:0007669"/>
    <property type="project" value="TreeGrafter"/>
</dbReference>
<dbReference type="GO" id="GO:1904680">
    <property type="term" value="F:peptide transmembrane transporter activity"/>
    <property type="evidence" value="ECO:0007669"/>
    <property type="project" value="TreeGrafter"/>
</dbReference>
<sequence>MGATLTAACTGGSPAGTANGPEGSPVPGGRLVYGLSADANGFNPVRDSFSPQTYAMAGSVIEALTVIDAQGNWRPLLAESIEPAENAAQWTIKIRKGVVFSTGEALDAQVVKANLEAQKTSPLTAAVLAPMRGVEVLDDHTVQVHLNQPWGAFPNVLATQVGMIIPPSALADPATASRRPVGTGPFVFVSYAPDNRFVVRKNPRYWQKGLPYLDQIEFRILPDFQTKAQTLESGQLNAMATQRDNDITKFGALAEQGQYRVYKAAGMTVPELAFMLNTAAGPTADLRVRQALAHATDRNAFIKTLRSGLTKPADGPWSPDSKWYAPGGYPAYDLGRAKALVAEYERDKGPIRLELLSVPDQSSMQNAELVQDMWGKAGVEVTIRQAEQADLIQRALTGAYGAIVWTQFTAADPDGEYSWLHSRFARPAGQISINMSRVNDPQLDAALEQGRRSLDEATRKKAYATVQQRLRATLPFIWVDHLSTTAIITKPNVKGLAEYRLPDGSTGRPLIGSVAHRVERIWISR</sequence>
<dbReference type="InterPro" id="IPR039424">
    <property type="entry name" value="SBP_5"/>
</dbReference>
<dbReference type="EMBL" id="JACJII010000001">
    <property type="protein sequence ID" value="MBA9001566.1"/>
    <property type="molecule type" value="Genomic_DNA"/>
</dbReference>
<dbReference type="Gene3D" id="3.10.105.10">
    <property type="entry name" value="Dipeptide-binding Protein, Domain 3"/>
    <property type="match status" value="1"/>
</dbReference>
<evidence type="ECO:0000313" key="5">
    <source>
        <dbReference type="Proteomes" id="UP000539313"/>
    </source>
</evidence>
<comment type="caution">
    <text evidence="4">The sequence shown here is derived from an EMBL/GenBank/DDBJ whole genome shotgun (WGS) entry which is preliminary data.</text>
</comment>
<gene>
    <name evidence="4" type="ORF">HNR21_000448</name>
</gene>
<keyword evidence="5" id="KW-1185">Reference proteome</keyword>